<comment type="caution">
    <text evidence="2">The sequence shown here is derived from an EMBL/GenBank/DDBJ whole genome shotgun (WGS) entry which is preliminary data.</text>
</comment>
<dbReference type="InterPro" id="IPR017255">
    <property type="entry name" value="AcTrfase_GNAT_prd"/>
</dbReference>
<evidence type="ECO:0000313" key="2">
    <source>
        <dbReference type="EMBL" id="OIQ91083.1"/>
    </source>
</evidence>
<dbReference type="PROSITE" id="PS51186">
    <property type="entry name" value="GNAT"/>
    <property type="match status" value="1"/>
</dbReference>
<evidence type="ECO:0000259" key="1">
    <source>
        <dbReference type="PROSITE" id="PS51186"/>
    </source>
</evidence>
<dbReference type="Pfam" id="PF00583">
    <property type="entry name" value="Acetyltransf_1"/>
    <property type="match status" value="1"/>
</dbReference>
<dbReference type="AlphaFoldDB" id="A0A1J5RNK4"/>
<protein>
    <submittedName>
        <fullName evidence="2">Acetyltransferase YpeA</fullName>
    </submittedName>
</protein>
<dbReference type="InterPro" id="IPR000182">
    <property type="entry name" value="GNAT_dom"/>
</dbReference>
<dbReference type="Gene3D" id="3.40.630.30">
    <property type="match status" value="1"/>
</dbReference>
<keyword evidence="2" id="KW-0808">Transferase</keyword>
<reference evidence="2" key="1">
    <citation type="submission" date="2016-10" db="EMBL/GenBank/DDBJ databases">
        <title>Sequence of Gallionella enrichment culture.</title>
        <authorList>
            <person name="Poehlein A."/>
            <person name="Muehling M."/>
            <person name="Daniel R."/>
        </authorList>
    </citation>
    <scope>NUCLEOTIDE SEQUENCE</scope>
</reference>
<gene>
    <name evidence="2" type="primary">ypeA_6</name>
    <name evidence="2" type="ORF">GALL_269870</name>
</gene>
<sequence>MNEVLIRHAEPSDYQSIIAVVDEWWGGRHMADMLPKLFFVHFRPTSFIAECNGEVVGFVIGFVSQTHSEEAYIHFVGVHPSHRHGGLAKKLYEWFFAAAEKLGCRVVRCVTSPVNKGSISFHRRMGFTAEDGGKLFDGTPIVEGYDGEGEDRVLFFKALGLKQG</sequence>
<proteinExistence type="predicted"/>
<dbReference type="PIRSF" id="PIRSF037663">
    <property type="entry name" value="Acetyltransf_GNAT_prd"/>
    <property type="match status" value="1"/>
</dbReference>
<name>A0A1J5RNK4_9ZZZZ</name>
<dbReference type="PANTHER" id="PTHR43072:SF36">
    <property type="entry name" value="RIBOSOMAL-PROTEIN-ALANINE ACETYLTRANSFERASE"/>
    <property type="match status" value="1"/>
</dbReference>
<dbReference type="CDD" id="cd04301">
    <property type="entry name" value="NAT_SF"/>
    <property type="match status" value="1"/>
</dbReference>
<dbReference type="EMBL" id="MLJW01000270">
    <property type="protein sequence ID" value="OIQ91083.1"/>
    <property type="molecule type" value="Genomic_DNA"/>
</dbReference>
<feature type="domain" description="N-acetyltransferase" evidence="1">
    <location>
        <begin position="4"/>
        <end position="148"/>
    </location>
</feature>
<dbReference type="PANTHER" id="PTHR43072">
    <property type="entry name" value="N-ACETYLTRANSFERASE"/>
    <property type="match status" value="1"/>
</dbReference>
<dbReference type="GO" id="GO:0016747">
    <property type="term" value="F:acyltransferase activity, transferring groups other than amino-acyl groups"/>
    <property type="evidence" value="ECO:0007669"/>
    <property type="project" value="InterPro"/>
</dbReference>
<accession>A0A1J5RNK4</accession>
<organism evidence="2">
    <name type="scientific">mine drainage metagenome</name>
    <dbReference type="NCBI Taxonomy" id="410659"/>
    <lineage>
        <taxon>unclassified sequences</taxon>
        <taxon>metagenomes</taxon>
        <taxon>ecological metagenomes</taxon>
    </lineage>
</organism>
<dbReference type="SUPFAM" id="SSF55729">
    <property type="entry name" value="Acyl-CoA N-acyltransferases (Nat)"/>
    <property type="match status" value="1"/>
</dbReference>
<dbReference type="FunFam" id="3.40.630.30:FF:000133">
    <property type="entry name" value="Acetyltransferase, GNAT family"/>
    <property type="match status" value="1"/>
</dbReference>
<dbReference type="InterPro" id="IPR016181">
    <property type="entry name" value="Acyl_CoA_acyltransferase"/>
</dbReference>